<sequence length="365" mass="37839">MIMGIKLVKVLSVIFLITLLFADFPPLWQNPRIPPKIGEAYAVDATKTYTFDSTTESWSATACGAAGAVCIWQSGDGSPANGSLEEPETRKNKGGTWTWQLSGITWESLGVPSGATVTAVDGSYNHTMAVCTNCNITGSNTSGTLSIRDSGDTATIATLETAVSYTGAATWASRNASGAQSIGAAYQASNTGIILKLSGSIQTNNVTGAAATIRQDQLSLVITYTAAAVVSVSVSDGVVSYGTLLANASKTTLSGELNDMQTATNDGNVTENFNIKGQDATGGGCTWTLVSTNGSDQYVHQFCNATDNSCTSPPTNYTALTTSYQALKTGVAVSGTVDFQLRLTTPNPSSCYGQQSVDVTVQAAQ</sequence>
<evidence type="ECO:0000313" key="2">
    <source>
        <dbReference type="Proteomes" id="UP000034601"/>
    </source>
</evidence>
<protein>
    <submittedName>
        <fullName evidence="1">Uncharacterized protein</fullName>
    </submittedName>
</protein>
<accession>A0A0G0U6R4</accession>
<dbReference type="Proteomes" id="UP000034601">
    <property type="component" value="Unassembled WGS sequence"/>
</dbReference>
<name>A0A0G0U6R4_9BACT</name>
<dbReference type="AlphaFoldDB" id="A0A0G0U6R4"/>
<organism evidence="1 2">
    <name type="scientific">Candidatus Daviesbacteria bacterium GW2011_GWA2_40_9</name>
    <dbReference type="NCBI Taxonomy" id="1618424"/>
    <lineage>
        <taxon>Bacteria</taxon>
        <taxon>Candidatus Daviesiibacteriota</taxon>
    </lineage>
</organism>
<comment type="caution">
    <text evidence="1">The sequence shown here is derived from an EMBL/GenBank/DDBJ whole genome shotgun (WGS) entry which is preliminary data.</text>
</comment>
<proteinExistence type="predicted"/>
<gene>
    <name evidence="1" type="ORF">UU29_C0008G0005</name>
</gene>
<evidence type="ECO:0000313" key="1">
    <source>
        <dbReference type="EMBL" id="KKR82896.1"/>
    </source>
</evidence>
<reference evidence="1 2" key="1">
    <citation type="journal article" date="2015" name="Nature">
        <title>rRNA introns, odd ribosomes, and small enigmatic genomes across a large radiation of phyla.</title>
        <authorList>
            <person name="Brown C.T."/>
            <person name="Hug L.A."/>
            <person name="Thomas B.C."/>
            <person name="Sharon I."/>
            <person name="Castelle C.J."/>
            <person name="Singh A."/>
            <person name="Wilkins M.J."/>
            <person name="Williams K.H."/>
            <person name="Banfield J.F."/>
        </authorList>
    </citation>
    <scope>NUCLEOTIDE SEQUENCE [LARGE SCALE GENOMIC DNA]</scope>
</reference>
<dbReference type="EMBL" id="LCAB01000008">
    <property type="protein sequence ID" value="KKR82896.1"/>
    <property type="molecule type" value="Genomic_DNA"/>
</dbReference>